<evidence type="ECO:0000313" key="10">
    <source>
        <dbReference type="Proteomes" id="UP000027661"/>
    </source>
</evidence>
<protein>
    <submittedName>
        <fullName evidence="9">FtsX-like permease family protein</fullName>
    </submittedName>
</protein>
<reference evidence="9 10" key="1">
    <citation type="submission" date="2014-04" db="EMBL/GenBank/DDBJ databases">
        <authorList>
            <person name="Sears C."/>
            <person name="Carroll K."/>
            <person name="Sack B.R."/>
            <person name="Qadri F."/>
            <person name="Myers L.L."/>
            <person name="Chung G.-T."/>
            <person name="Escheverria P."/>
            <person name="Fraser C.M."/>
            <person name="Sadzewicz L."/>
            <person name="Shefchek K.A."/>
            <person name="Tallon L."/>
            <person name="Das S.P."/>
            <person name="Daugherty S."/>
            <person name="Mongodin E.F."/>
        </authorList>
    </citation>
    <scope>NUCLEOTIDE SEQUENCE [LARGE SCALE GENOMIC DNA]</scope>
    <source>
        <strain evidence="9 10">3975 RP4</strain>
    </source>
</reference>
<evidence type="ECO:0000259" key="8">
    <source>
        <dbReference type="Pfam" id="PF02687"/>
    </source>
</evidence>
<keyword evidence="3 7" id="KW-0812">Transmembrane</keyword>
<dbReference type="Pfam" id="PF02687">
    <property type="entry name" value="FtsX"/>
    <property type="match status" value="1"/>
</dbReference>
<evidence type="ECO:0000256" key="3">
    <source>
        <dbReference type="ARBA" id="ARBA00022692"/>
    </source>
</evidence>
<dbReference type="RefSeq" id="WP_005846238.1">
    <property type="nucleotide sequence ID" value="NZ_JNHM01000012.1"/>
</dbReference>
<evidence type="ECO:0000256" key="6">
    <source>
        <dbReference type="ARBA" id="ARBA00038076"/>
    </source>
</evidence>
<dbReference type="EMBL" id="JNHM01000012">
    <property type="protein sequence ID" value="KDS55663.1"/>
    <property type="molecule type" value="Genomic_DNA"/>
</dbReference>
<gene>
    <name evidence="9" type="ORF">M099_0960</name>
</gene>
<comment type="caution">
    <text evidence="9">The sequence shown here is derived from an EMBL/GenBank/DDBJ whole genome shotgun (WGS) entry which is preliminary data.</text>
</comment>
<dbReference type="GO" id="GO:0005886">
    <property type="term" value="C:plasma membrane"/>
    <property type="evidence" value="ECO:0007669"/>
    <property type="project" value="UniProtKB-SubCell"/>
</dbReference>
<evidence type="ECO:0000256" key="7">
    <source>
        <dbReference type="SAM" id="Phobius"/>
    </source>
</evidence>
<dbReference type="InterPro" id="IPR050250">
    <property type="entry name" value="Macrolide_Exporter_MacB"/>
</dbReference>
<name>A0A069SN87_PHOVU</name>
<comment type="similarity">
    <text evidence="6">Belongs to the ABC-4 integral membrane protein family.</text>
</comment>
<feature type="domain" description="ABC3 transporter permease C-terminal" evidence="8">
    <location>
        <begin position="293"/>
        <end position="415"/>
    </location>
</feature>
<feature type="transmembrane region" description="Helical" evidence="7">
    <location>
        <begin position="17"/>
        <end position="34"/>
    </location>
</feature>
<evidence type="ECO:0000256" key="2">
    <source>
        <dbReference type="ARBA" id="ARBA00022475"/>
    </source>
</evidence>
<dbReference type="GO" id="GO:0022857">
    <property type="term" value="F:transmembrane transporter activity"/>
    <property type="evidence" value="ECO:0007669"/>
    <property type="project" value="TreeGrafter"/>
</dbReference>
<evidence type="ECO:0000256" key="5">
    <source>
        <dbReference type="ARBA" id="ARBA00023136"/>
    </source>
</evidence>
<feature type="transmembrane region" description="Helical" evidence="7">
    <location>
        <begin position="386"/>
        <end position="409"/>
    </location>
</feature>
<feature type="transmembrane region" description="Helical" evidence="7">
    <location>
        <begin position="332"/>
        <end position="359"/>
    </location>
</feature>
<dbReference type="AlphaFoldDB" id="A0A069SN87"/>
<sequence>MLHLIGKNLWARRYRNGWLLAELIIVSMVIWVLTDPIVVTTHDRGLPTGITEEGMYRLNLAAVSSKSARFEAGEDTPEARAANVRRILSRIRDYEDVRYATLQFRDVGPFCSSSWSRSLNTDSLHYYPYMVMFFEPQSQFFSTFGFEEVEGQTNEELDRMPFENKEVVMTVDPVPGVVSLGYHYVDFKTDTLNWIIKATIGKLRMRNGMQPQNVLAEPQQLEKFEIPEEVCIVFRTKPAINETQFMQHFRPWAEKELRVGNLYMRSVKSYHEVIADNDEENTVNYTYRVNLLMGGFFLISLCLGVSGTFWMQTRSRREEVGIMKSFGARSVYIIRMLLGEGIVISTLATLTGCLIYLQYALKEGLYTNMWNEQEILPIYWVNRFPLHFLGVSLIVWIILLIVVSIGIYIPARSISRITPVDALRDE</sequence>
<keyword evidence="5 7" id="KW-0472">Membrane</keyword>
<keyword evidence="4 7" id="KW-1133">Transmembrane helix</keyword>
<proteinExistence type="inferred from homology"/>
<evidence type="ECO:0000313" key="9">
    <source>
        <dbReference type="EMBL" id="KDS55663.1"/>
    </source>
</evidence>
<dbReference type="PATRIC" id="fig|1339352.3.peg.928"/>
<dbReference type="Proteomes" id="UP000027661">
    <property type="component" value="Unassembled WGS sequence"/>
</dbReference>
<evidence type="ECO:0000256" key="1">
    <source>
        <dbReference type="ARBA" id="ARBA00004651"/>
    </source>
</evidence>
<dbReference type="InterPro" id="IPR003838">
    <property type="entry name" value="ABC3_permease_C"/>
</dbReference>
<dbReference type="PANTHER" id="PTHR30572:SF4">
    <property type="entry name" value="ABC TRANSPORTER PERMEASE YTRF"/>
    <property type="match status" value="1"/>
</dbReference>
<comment type="subcellular location">
    <subcellularLocation>
        <location evidence="1">Cell membrane</location>
        <topology evidence="1">Multi-pass membrane protein</topology>
    </subcellularLocation>
</comment>
<evidence type="ECO:0000256" key="4">
    <source>
        <dbReference type="ARBA" id="ARBA00022989"/>
    </source>
</evidence>
<organism evidence="9 10">
    <name type="scientific">Phocaeicola vulgatus str. 3975 RP4</name>
    <dbReference type="NCBI Taxonomy" id="1339352"/>
    <lineage>
        <taxon>Bacteria</taxon>
        <taxon>Pseudomonadati</taxon>
        <taxon>Bacteroidota</taxon>
        <taxon>Bacteroidia</taxon>
        <taxon>Bacteroidales</taxon>
        <taxon>Bacteroidaceae</taxon>
        <taxon>Phocaeicola</taxon>
    </lineage>
</organism>
<keyword evidence="2" id="KW-1003">Cell membrane</keyword>
<dbReference type="PANTHER" id="PTHR30572">
    <property type="entry name" value="MEMBRANE COMPONENT OF TRANSPORTER-RELATED"/>
    <property type="match status" value="1"/>
</dbReference>
<feature type="transmembrane region" description="Helical" evidence="7">
    <location>
        <begin position="291"/>
        <end position="311"/>
    </location>
</feature>
<accession>A0A069SN87</accession>